<dbReference type="EMBL" id="UPTC01004798">
    <property type="protein sequence ID" value="VBB35088.1"/>
    <property type="molecule type" value="Genomic_DNA"/>
</dbReference>
<feature type="non-terminal residue" evidence="2">
    <location>
        <position position="313"/>
    </location>
</feature>
<dbReference type="InterPro" id="IPR002716">
    <property type="entry name" value="PIN_dom"/>
</dbReference>
<name>A0A498SRZ9_ACAVI</name>
<keyword evidence="3" id="KW-1185">Reference proteome</keyword>
<evidence type="ECO:0000259" key="1">
    <source>
        <dbReference type="Pfam" id="PF13638"/>
    </source>
</evidence>
<dbReference type="STRING" id="6277.A0A498SRZ9"/>
<dbReference type="AlphaFoldDB" id="A0A498SRZ9"/>
<gene>
    <name evidence="2" type="ORF">NAV_LOCUS9879</name>
</gene>
<reference evidence="2 3" key="1">
    <citation type="submission" date="2018-08" db="EMBL/GenBank/DDBJ databases">
        <authorList>
            <person name="Laetsch R D."/>
            <person name="Stevens L."/>
            <person name="Kumar S."/>
            <person name="Blaxter L. M."/>
        </authorList>
    </citation>
    <scope>NUCLEOTIDE SEQUENCE [LARGE SCALE GENOMIC DNA]</scope>
</reference>
<protein>
    <recommendedName>
        <fullName evidence="1">PIN domain-containing protein</fullName>
    </recommendedName>
</protein>
<dbReference type="OrthoDB" id="2017974at2759"/>
<feature type="non-terminal residue" evidence="2">
    <location>
        <position position="1"/>
    </location>
</feature>
<evidence type="ECO:0000313" key="3">
    <source>
        <dbReference type="Proteomes" id="UP000276991"/>
    </source>
</evidence>
<accession>A0A498SRZ9</accession>
<feature type="domain" description="PIN" evidence="1">
    <location>
        <begin position="7"/>
        <end position="52"/>
    </location>
</feature>
<evidence type="ECO:0000313" key="2">
    <source>
        <dbReference type="EMBL" id="VBB35088.1"/>
    </source>
</evidence>
<dbReference type="Gene3D" id="3.40.50.1010">
    <property type="entry name" value="5'-nuclease"/>
    <property type="match status" value="1"/>
</dbReference>
<dbReference type="Proteomes" id="UP000276991">
    <property type="component" value="Unassembled WGS sequence"/>
</dbReference>
<dbReference type="Pfam" id="PF13638">
    <property type="entry name" value="PIN_4"/>
    <property type="match status" value="1"/>
</dbReference>
<proteinExistence type="predicted"/>
<organism evidence="2 3">
    <name type="scientific">Acanthocheilonema viteae</name>
    <name type="common">Filarial nematode worm</name>
    <name type="synonym">Dipetalonema viteae</name>
    <dbReference type="NCBI Taxonomy" id="6277"/>
    <lineage>
        <taxon>Eukaryota</taxon>
        <taxon>Metazoa</taxon>
        <taxon>Ecdysozoa</taxon>
        <taxon>Nematoda</taxon>
        <taxon>Chromadorea</taxon>
        <taxon>Rhabditida</taxon>
        <taxon>Spirurina</taxon>
        <taxon>Spiruromorpha</taxon>
        <taxon>Filarioidea</taxon>
        <taxon>Onchocercidae</taxon>
        <taxon>Acanthocheilonema</taxon>
    </lineage>
</organism>
<sequence length="313" mass="35167">MEEFGCQNNDDIILKCAFVTTRKYENESVRVVFATNDKNLAVKAAAHNIITELLHLLTVDPLRSESQQLMIKNNQKISPSDFSFNLVDKPSLSAVKTVQVDAMKKVVDRLPEPLGCHSSSPSFTLFLQKREISSYNSSISGVAKDESRTSVRIKKESCGMSGSIERRGVHQHRRIPYSLRKAGKESSGSGGRLSKKKRFCQLNEHSMAHFLEIFAELVQYFKHRSDKKSVEDMTRINKVIDSVIANESFSLSVLVDIVSKFYDFYADRDVFISALNQTELSDGIFSEKSALHRVVHALIGSLKDVLHYVSSGL</sequence>